<accession>A0A9P9BQG4</accession>
<dbReference type="Proteomes" id="UP000756346">
    <property type="component" value="Unassembled WGS sequence"/>
</dbReference>
<keyword evidence="1" id="KW-0677">Repeat</keyword>
<dbReference type="GO" id="GO:0005634">
    <property type="term" value="C:nucleus"/>
    <property type="evidence" value="ECO:0007669"/>
    <property type="project" value="TreeGrafter"/>
</dbReference>
<dbReference type="PROSITE" id="PS50181">
    <property type="entry name" value="FBOX"/>
    <property type="match status" value="1"/>
</dbReference>
<comment type="caution">
    <text evidence="5">The sequence shown here is derived from an EMBL/GenBank/DDBJ whole genome shotgun (WGS) entry which is preliminary data.</text>
</comment>
<keyword evidence="2 3" id="KW-0040">ANK repeat</keyword>
<evidence type="ECO:0000259" key="4">
    <source>
        <dbReference type="PROSITE" id="PS50181"/>
    </source>
</evidence>
<evidence type="ECO:0000313" key="5">
    <source>
        <dbReference type="EMBL" id="KAH7034858.1"/>
    </source>
</evidence>
<keyword evidence="6" id="KW-1185">Reference proteome</keyword>
<protein>
    <recommendedName>
        <fullName evidence="4">F-box domain-containing protein</fullName>
    </recommendedName>
</protein>
<dbReference type="EMBL" id="JAGTJQ010000003">
    <property type="protein sequence ID" value="KAH7034858.1"/>
    <property type="molecule type" value="Genomic_DNA"/>
</dbReference>
<gene>
    <name evidence="5" type="ORF">B0I36DRAFT_84839</name>
</gene>
<dbReference type="OrthoDB" id="4508560at2759"/>
<dbReference type="PROSITE" id="PS50297">
    <property type="entry name" value="ANK_REP_REGION"/>
    <property type="match status" value="1"/>
</dbReference>
<evidence type="ECO:0000256" key="2">
    <source>
        <dbReference type="ARBA" id="ARBA00023043"/>
    </source>
</evidence>
<dbReference type="PANTHER" id="PTHR24193:SF121">
    <property type="entry name" value="ADA2A-CONTAINING COMPLEX COMPONENT 3, ISOFORM D"/>
    <property type="match status" value="1"/>
</dbReference>
<name>A0A9P9BQG4_9PEZI</name>
<evidence type="ECO:0000256" key="1">
    <source>
        <dbReference type="ARBA" id="ARBA00022737"/>
    </source>
</evidence>
<dbReference type="GO" id="GO:0000976">
    <property type="term" value="F:transcription cis-regulatory region binding"/>
    <property type="evidence" value="ECO:0007669"/>
    <property type="project" value="TreeGrafter"/>
</dbReference>
<dbReference type="Pfam" id="PF00023">
    <property type="entry name" value="Ank"/>
    <property type="match status" value="1"/>
</dbReference>
<dbReference type="SMART" id="SM00248">
    <property type="entry name" value="ANK"/>
    <property type="match status" value="4"/>
</dbReference>
<feature type="repeat" description="ANK" evidence="3">
    <location>
        <begin position="93"/>
        <end position="125"/>
    </location>
</feature>
<dbReference type="Gene3D" id="1.25.40.20">
    <property type="entry name" value="Ankyrin repeat-containing domain"/>
    <property type="match status" value="1"/>
</dbReference>
<dbReference type="InterPro" id="IPR050663">
    <property type="entry name" value="Ankyrin-SOCS_Box"/>
</dbReference>
<organism evidence="5 6">
    <name type="scientific">Microdochium trichocladiopsis</name>
    <dbReference type="NCBI Taxonomy" id="1682393"/>
    <lineage>
        <taxon>Eukaryota</taxon>
        <taxon>Fungi</taxon>
        <taxon>Dikarya</taxon>
        <taxon>Ascomycota</taxon>
        <taxon>Pezizomycotina</taxon>
        <taxon>Sordariomycetes</taxon>
        <taxon>Xylariomycetidae</taxon>
        <taxon>Xylariales</taxon>
        <taxon>Microdochiaceae</taxon>
        <taxon>Microdochium</taxon>
    </lineage>
</organism>
<dbReference type="SUPFAM" id="SSF48403">
    <property type="entry name" value="Ankyrin repeat"/>
    <property type="match status" value="1"/>
</dbReference>
<dbReference type="GO" id="GO:0045944">
    <property type="term" value="P:positive regulation of transcription by RNA polymerase II"/>
    <property type="evidence" value="ECO:0007669"/>
    <property type="project" value="TreeGrafter"/>
</dbReference>
<dbReference type="PANTHER" id="PTHR24193">
    <property type="entry name" value="ANKYRIN REPEAT PROTEIN"/>
    <property type="match status" value="1"/>
</dbReference>
<dbReference type="PROSITE" id="PS50088">
    <property type="entry name" value="ANK_REPEAT"/>
    <property type="match status" value="1"/>
</dbReference>
<reference evidence="5" key="1">
    <citation type="journal article" date="2021" name="Nat. Commun.">
        <title>Genetic determinants of endophytism in the Arabidopsis root mycobiome.</title>
        <authorList>
            <person name="Mesny F."/>
            <person name="Miyauchi S."/>
            <person name="Thiergart T."/>
            <person name="Pickel B."/>
            <person name="Atanasova L."/>
            <person name="Karlsson M."/>
            <person name="Huettel B."/>
            <person name="Barry K.W."/>
            <person name="Haridas S."/>
            <person name="Chen C."/>
            <person name="Bauer D."/>
            <person name="Andreopoulos W."/>
            <person name="Pangilinan J."/>
            <person name="LaButti K."/>
            <person name="Riley R."/>
            <person name="Lipzen A."/>
            <person name="Clum A."/>
            <person name="Drula E."/>
            <person name="Henrissat B."/>
            <person name="Kohler A."/>
            <person name="Grigoriev I.V."/>
            <person name="Martin F.M."/>
            <person name="Hacquard S."/>
        </authorList>
    </citation>
    <scope>NUCLEOTIDE SEQUENCE</scope>
    <source>
        <strain evidence="5">MPI-CAGE-CH-0230</strain>
    </source>
</reference>
<sequence length="527" mass="59376">MDRCTTGVSSASLAALPTEILFLITKRLDLAALARLADTCHVLYHRLEEELYSRPGTASKALTWAVSKGVTATIRRAVTFGADVSAVPGTDGRTRSTLWLAAKNNHLNAIECLLDLGADMNMASTRQRDYHKFLRWLCWQSHSDTTFLLKVLKTEASRQIIKNGLNSLDLCLYMKTRRKSPSMDVVRLILQLGASPRRLQLAEADLDSPEPLGLGKPSGKTIQCPLVCAMVYGGSRPLFDLLLEYGADIHGKSGTSIGRSRDCVPIYCATLIHSIPYDPSSKAGDMSWMLACLEAGADINHPGNRESQPGLQYDQACSHKDEHCYLSCSSTWPCRFLSPLTSYLAGINTYSRGEFSQHVWPEELAGVQFFLDRGAVLWRPAPSPSQHHPPERWGNFHPWSPLGPPPLIPHKADNPIVYSFLLNLREHKTNAPVALYQIMHYLWDRQPLDHIDVAKRLLCEHKYVTWRQWLHNEPPDAEHGLFVRRVIREFWRYRGEDAATDLRFIETLKSGDGMEEYQIAGGWKDFE</sequence>
<dbReference type="AlphaFoldDB" id="A0A9P9BQG4"/>
<feature type="domain" description="F-box" evidence="4">
    <location>
        <begin position="10"/>
        <end position="55"/>
    </location>
</feature>
<dbReference type="GeneID" id="70192998"/>
<dbReference type="InterPro" id="IPR002110">
    <property type="entry name" value="Ankyrin_rpt"/>
</dbReference>
<dbReference type="InterPro" id="IPR036770">
    <property type="entry name" value="Ankyrin_rpt-contain_sf"/>
</dbReference>
<evidence type="ECO:0000256" key="3">
    <source>
        <dbReference type="PROSITE-ProRule" id="PRU00023"/>
    </source>
</evidence>
<dbReference type="InterPro" id="IPR001810">
    <property type="entry name" value="F-box_dom"/>
</dbReference>
<dbReference type="RefSeq" id="XP_046014951.1">
    <property type="nucleotide sequence ID" value="XM_046163452.1"/>
</dbReference>
<evidence type="ECO:0000313" key="6">
    <source>
        <dbReference type="Proteomes" id="UP000756346"/>
    </source>
</evidence>
<proteinExistence type="predicted"/>